<gene>
    <name evidence="3" type="ORF">TWF694_002741</name>
</gene>
<feature type="compositionally biased region" description="Low complexity" evidence="1">
    <location>
        <begin position="58"/>
        <end position="75"/>
    </location>
</feature>
<comment type="caution">
    <text evidence="3">The sequence shown here is derived from an EMBL/GenBank/DDBJ whole genome shotgun (WGS) entry which is preliminary data.</text>
</comment>
<sequence length="438" mass="46941">MVNLFRRVAQASLLLAICQQTTALPVALSTVWEVVTVYACPDNACATTQPCTTSDGNPPTTSTSSILTSSTSTAAPTATSPLACNADNLLRALRGSSSAAAGFCTTYTLSSATAGQSYPPYLASYTASTSRISSACTCLISQLGTQTTTSTSTSTSTSTIASTSSSVPSNPYRNRNYNTIHDIYNLTIFPNQVNIIAFGGSAVPPGLFADDASGRISPVGNFTDFEDSIEYFFALPPLPISNKNQAAFTHFELAQFSSECPEVAASTVYLYANVVNDTSPDNGKLISILKQTGFWRFNDKGEVVNYDLALIEVDHFISELTSTDYDDPAAQADLINTTCQAQALRCVGPNQVYDSIDHCIEVLSAKPFGKYTNVWSDSVVCRSIHIVLTLVRPDAHCPHVGPTGGMKCVDYPYLTRQFDDERLWGSTDLFRCPGVAAY</sequence>
<evidence type="ECO:0000313" key="4">
    <source>
        <dbReference type="Proteomes" id="UP001365542"/>
    </source>
</evidence>
<dbReference type="AlphaFoldDB" id="A0AAV9X342"/>
<feature type="chain" id="PRO_5043900456" evidence="2">
    <location>
        <begin position="24"/>
        <end position="438"/>
    </location>
</feature>
<evidence type="ECO:0000256" key="1">
    <source>
        <dbReference type="SAM" id="MobiDB-lite"/>
    </source>
</evidence>
<evidence type="ECO:0000313" key="3">
    <source>
        <dbReference type="EMBL" id="KAK6533812.1"/>
    </source>
</evidence>
<feature type="signal peptide" evidence="2">
    <location>
        <begin position="1"/>
        <end position="23"/>
    </location>
</feature>
<organism evidence="3 4">
    <name type="scientific">Orbilia ellipsospora</name>
    <dbReference type="NCBI Taxonomy" id="2528407"/>
    <lineage>
        <taxon>Eukaryota</taxon>
        <taxon>Fungi</taxon>
        <taxon>Dikarya</taxon>
        <taxon>Ascomycota</taxon>
        <taxon>Pezizomycotina</taxon>
        <taxon>Orbiliomycetes</taxon>
        <taxon>Orbiliales</taxon>
        <taxon>Orbiliaceae</taxon>
        <taxon>Orbilia</taxon>
    </lineage>
</organism>
<feature type="region of interest" description="Disordered" evidence="1">
    <location>
        <begin position="50"/>
        <end position="75"/>
    </location>
</feature>
<keyword evidence="4" id="KW-1185">Reference proteome</keyword>
<feature type="region of interest" description="Disordered" evidence="1">
    <location>
        <begin position="148"/>
        <end position="173"/>
    </location>
</feature>
<dbReference type="EMBL" id="JAVHJO010000011">
    <property type="protein sequence ID" value="KAK6533812.1"/>
    <property type="molecule type" value="Genomic_DNA"/>
</dbReference>
<accession>A0AAV9X342</accession>
<protein>
    <submittedName>
        <fullName evidence="3">Uncharacterized protein</fullName>
    </submittedName>
</protein>
<proteinExistence type="predicted"/>
<reference evidence="3 4" key="1">
    <citation type="submission" date="2019-10" db="EMBL/GenBank/DDBJ databases">
        <authorList>
            <person name="Palmer J.M."/>
        </authorList>
    </citation>
    <scope>NUCLEOTIDE SEQUENCE [LARGE SCALE GENOMIC DNA]</scope>
    <source>
        <strain evidence="3 4">TWF694</strain>
    </source>
</reference>
<dbReference type="Proteomes" id="UP001365542">
    <property type="component" value="Unassembled WGS sequence"/>
</dbReference>
<evidence type="ECO:0000256" key="2">
    <source>
        <dbReference type="SAM" id="SignalP"/>
    </source>
</evidence>
<keyword evidence="2" id="KW-0732">Signal</keyword>
<feature type="compositionally biased region" description="Low complexity" evidence="1">
    <location>
        <begin position="148"/>
        <end position="166"/>
    </location>
</feature>
<name>A0AAV9X342_9PEZI</name>